<feature type="compositionally biased region" description="Basic and acidic residues" evidence="1">
    <location>
        <begin position="135"/>
        <end position="146"/>
    </location>
</feature>
<gene>
    <name evidence="3" type="ORF">RHS04_08165</name>
</gene>
<feature type="region of interest" description="Disordered" evidence="1">
    <location>
        <begin position="135"/>
        <end position="168"/>
    </location>
</feature>
<comment type="caution">
    <text evidence="3">The sequence shown here is derived from an EMBL/GenBank/DDBJ whole genome shotgun (WGS) entry which is preliminary data.</text>
</comment>
<keyword evidence="2" id="KW-0812">Transmembrane</keyword>
<dbReference type="EMBL" id="JACYCC010000217">
    <property type="protein sequence ID" value="KAF8671679.1"/>
    <property type="molecule type" value="Genomic_DNA"/>
</dbReference>
<sequence>MLTHPHAHTPTRSHTHTYTLYTNMSSELFDYIEAVKPSLGDAKRAKVGLILIHYITLARVSHGRVRIDTVLTTSGESFVQKVLRNMAVIRGLGFALKVDMKAPYDDSPIPEGLRRLCVKYGIDSDECLRRNKAIEGGGRPERDVGPHHLRPGRSGYHGGAPRGHPSWTGRVVRWAPSSGIPASYQVAGTCHGARRAGGPRPGPPSAQALPLGAQVHPPVFSSGGASFPAPLRPLSANAATRHPLGVDSPSLVADTPVRFLQTSNLKASTIPWIPSYLDILDSPMDTLLEALVALVLDSGGLLGEVLAGTRSGLGLVIWSVIWLLDLWLLVLLWVSGILWFYSGSRLVLLGLYSGSLVPLLWGSSCPASGTRQDIHLDLVSGRHNFKQKPSLGFLRVESIQSPPNVRSFVRSVAVPALGAGQPLPNIEILALENDEAMQGTRKMAHTVNDRRSKAGQGRMAGEGTRGRGYAPICAPRREASRRLASTGLSSG</sequence>
<protein>
    <submittedName>
        <fullName evidence="3">Uncharacterized protein</fullName>
    </submittedName>
</protein>
<dbReference type="Proteomes" id="UP000650582">
    <property type="component" value="Unassembled WGS sequence"/>
</dbReference>
<keyword evidence="2" id="KW-0472">Membrane</keyword>
<accession>A0A8H7H257</accession>
<organism evidence="3 4">
    <name type="scientific">Rhizoctonia solani</name>
    <dbReference type="NCBI Taxonomy" id="456999"/>
    <lineage>
        <taxon>Eukaryota</taxon>
        <taxon>Fungi</taxon>
        <taxon>Dikarya</taxon>
        <taxon>Basidiomycota</taxon>
        <taxon>Agaricomycotina</taxon>
        <taxon>Agaricomycetes</taxon>
        <taxon>Cantharellales</taxon>
        <taxon>Ceratobasidiaceae</taxon>
        <taxon>Rhizoctonia</taxon>
    </lineage>
</organism>
<dbReference type="AlphaFoldDB" id="A0A8H7H257"/>
<reference evidence="3" key="1">
    <citation type="submission" date="2020-09" db="EMBL/GenBank/DDBJ databases">
        <title>Comparative genome analyses of four rice-infecting Rhizoctonia solani isolates reveal extensive enrichment of homogalacturonan modification genes.</title>
        <authorList>
            <person name="Lee D.-Y."/>
            <person name="Jeon J."/>
            <person name="Kim K.-T."/>
            <person name="Cheong K."/>
            <person name="Song H."/>
            <person name="Choi G."/>
            <person name="Ko J."/>
            <person name="Opiyo S.O."/>
            <person name="Zuo S."/>
            <person name="Madhav S."/>
            <person name="Lee Y.-H."/>
            <person name="Wang G.-L."/>
        </authorList>
    </citation>
    <scope>NUCLEOTIDE SEQUENCE</scope>
    <source>
        <strain evidence="3">AG1-IA YN-7</strain>
    </source>
</reference>
<evidence type="ECO:0000256" key="1">
    <source>
        <dbReference type="SAM" id="MobiDB-lite"/>
    </source>
</evidence>
<evidence type="ECO:0000256" key="2">
    <source>
        <dbReference type="SAM" id="Phobius"/>
    </source>
</evidence>
<evidence type="ECO:0000313" key="4">
    <source>
        <dbReference type="Proteomes" id="UP000650582"/>
    </source>
</evidence>
<feature type="transmembrane region" description="Helical" evidence="2">
    <location>
        <begin position="315"/>
        <end position="334"/>
    </location>
</feature>
<feature type="region of interest" description="Disordered" evidence="1">
    <location>
        <begin position="444"/>
        <end position="491"/>
    </location>
</feature>
<evidence type="ECO:0000313" key="3">
    <source>
        <dbReference type="EMBL" id="KAF8671679.1"/>
    </source>
</evidence>
<name>A0A8H7H257_9AGAM</name>
<proteinExistence type="predicted"/>
<keyword evidence="2" id="KW-1133">Transmembrane helix</keyword>